<dbReference type="Proteomes" id="UP000639606">
    <property type="component" value="Unassembled WGS sequence"/>
</dbReference>
<dbReference type="EC" id="3.1.1.61" evidence="2"/>
<keyword evidence="1 4" id="KW-0378">Hydrolase</keyword>
<keyword evidence="4" id="KW-0145">Chemotaxis</keyword>
<evidence type="ECO:0000313" key="7">
    <source>
        <dbReference type="Proteomes" id="UP000639606"/>
    </source>
</evidence>
<evidence type="ECO:0000259" key="5">
    <source>
        <dbReference type="PROSITE" id="PS50122"/>
    </source>
</evidence>
<dbReference type="GO" id="GO:0006935">
    <property type="term" value="P:chemotaxis"/>
    <property type="evidence" value="ECO:0007669"/>
    <property type="project" value="UniProtKB-UniRule"/>
</dbReference>
<dbReference type="GO" id="GO:0000156">
    <property type="term" value="F:phosphorelay response regulator activity"/>
    <property type="evidence" value="ECO:0007669"/>
    <property type="project" value="InterPro"/>
</dbReference>
<dbReference type="CDD" id="cd16433">
    <property type="entry name" value="CheB"/>
    <property type="match status" value="1"/>
</dbReference>
<protein>
    <recommendedName>
        <fullName evidence="2">protein-glutamate methylesterase</fullName>
        <ecNumber evidence="2">3.1.1.61</ecNumber>
    </recommendedName>
</protein>
<dbReference type="GO" id="GO:0008984">
    <property type="term" value="F:protein-glutamate methylesterase activity"/>
    <property type="evidence" value="ECO:0007669"/>
    <property type="project" value="UniProtKB-EC"/>
</dbReference>
<reference evidence="6" key="2">
    <citation type="submission" date="2020-09" db="EMBL/GenBank/DDBJ databases">
        <authorList>
            <person name="Sun Q."/>
            <person name="Ohkuma M."/>
        </authorList>
    </citation>
    <scope>NUCLEOTIDE SEQUENCE</scope>
    <source>
        <strain evidence="6">JCM 3313</strain>
    </source>
</reference>
<feature type="active site" evidence="4">
    <location>
        <position position="41"/>
    </location>
</feature>
<comment type="caution">
    <text evidence="6">The sequence shown here is derived from an EMBL/GenBank/DDBJ whole genome shotgun (WGS) entry which is preliminary data.</text>
</comment>
<feature type="active site" evidence="4">
    <location>
        <position position="158"/>
    </location>
</feature>
<dbReference type="Gene3D" id="3.40.50.180">
    <property type="entry name" value="Methylesterase CheB, C-terminal domain"/>
    <property type="match status" value="1"/>
</dbReference>
<feature type="active site" evidence="4">
    <location>
        <position position="68"/>
    </location>
</feature>
<evidence type="ECO:0000256" key="1">
    <source>
        <dbReference type="ARBA" id="ARBA00022801"/>
    </source>
</evidence>
<dbReference type="EMBL" id="BMRG01000008">
    <property type="protein sequence ID" value="GGP64807.1"/>
    <property type="molecule type" value="Genomic_DNA"/>
</dbReference>
<dbReference type="GO" id="GO:0005737">
    <property type="term" value="C:cytoplasm"/>
    <property type="evidence" value="ECO:0007669"/>
    <property type="project" value="InterPro"/>
</dbReference>
<organism evidence="6 7">
    <name type="scientific">Saccharothrix coeruleofusca</name>
    <dbReference type="NCBI Taxonomy" id="33919"/>
    <lineage>
        <taxon>Bacteria</taxon>
        <taxon>Bacillati</taxon>
        <taxon>Actinomycetota</taxon>
        <taxon>Actinomycetes</taxon>
        <taxon>Pseudonocardiales</taxon>
        <taxon>Pseudonocardiaceae</taxon>
        <taxon>Saccharothrix</taxon>
    </lineage>
</organism>
<name>A0A918APE6_9PSEU</name>
<dbReference type="PROSITE" id="PS50122">
    <property type="entry name" value="CHEB"/>
    <property type="match status" value="1"/>
</dbReference>
<gene>
    <name evidence="6" type="primary">cheB</name>
    <name evidence="6" type="ORF">GCM10010185_41750</name>
</gene>
<dbReference type="AlphaFoldDB" id="A0A918APE6"/>
<reference evidence="6" key="1">
    <citation type="journal article" date="2014" name="Int. J. Syst. Evol. Microbiol.">
        <title>Complete genome sequence of Corynebacterium casei LMG S-19264T (=DSM 44701T), isolated from a smear-ripened cheese.</title>
        <authorList>
            <consortium name="US DOE Joint Genome Institute (JGI-PGF)"/>
            <person name="Walter F."/>
            <person name="Albersmeier A."/>
            <person name="Kalinowski J."/>
            <person name="Ruckert C."/>
        </authorList>
    </citation>
    <scope>NUCLEOTIDE SEQUENCE</scope>
    <source>
        <strain evidence="6">JCM 3313</strain>
    </source>
</reference>
<accession>A0A918APE6</accession>
<comment type="catalytic activity">
    <reaction evidence="3">
        <text>[protein]-L-glutamate 5-O-methyl ester + H2O = L-glutamyl-[protein] + methanol + H(+)</text>
        <dbReference type="Rhea" id="RHEA:23236"/>
        <dbReference type="Rhea" id="RHEA-COMP:10208"/>
        <dbReference type="Rhea" id="RHEA-COMP:10311"/>
        <dbReference type="ChEBI" id="CHEBI:15377"/>
        <dbReference type="ChEBI" id="CHEBI:15378"/>
        <dbReference type="ChEBI" id="CHEBI:17790"/>
        <dbReference type="ChEBI" id="CHEBI:29973"/>
        <dbReference type="ChEBI" id="CHEBI:82795"/>
        <dbReference type="EC" id="3.1.1.61"/>
    </reaction>
</comment>
<evidence type="ECO:0000313" key="6">
    <source>
        <dbReference type="EMBL" id="GGP64807.1"/>
    </source>
</evidence>
<proteinExistence type="predicted"/>
<dbReference type="Pfam" id="PF01339">
    <property type="entry name" value="CheB_methylest"/>
    <property type="match status" value="1"/>
</dbReference>
<sequence length="234" mass="23652">MVAATPPCVGYRAQGGSLDVVSATAHGPVPPGFQAVAMIASLGGLHAVSEVLRGLPADFPAPMVVVQHGRREADGDRLGRLLARVTPLPVRTARTGDPLGASGVVVVPTGHCAVLGPDRTITLAEGPALRSGDQFLTSLAATLGQAVIGVVLTGMLDDGARGVREVKRGGGRVLVQDPTTARAPGMPASAMATGCVDFVLPLNRIAAALVALTMAPGGADLLRVPIAPWARLHA</sequence>
<dbReference type="InterPro" id="IPR000673">
    <property type="entry name" value="Sig_transdc_resp-reg_Me-estase"/>
</dbReference>
<dbReference type="PANTHER" id="PTHR42872:SF6">
    <property type="entry name" value="PROTEIN-GLUTAMATE METHYLESTERASE_PROTEIN-GLUTAMINE GLUTAMINASE"/>
    <property type="match status" value="1"/>
</dbReference>
<feature type="domain" description="CheB-type methylesterase" evidence="5">
    <location>
        <begin position="29"/>
        <end position="216"/>
    </location>
</feature>
<dbReference type="SUPFAM" id="SSF52738">
    <property type="entry name" value="Methylesterase CheB, C-terminal domain"/>
    <property type="match status" value="1"/>
</dbReference>
<dbReference type="PANTHER" id="PTHR42872">
    <property type="entry name" value="PROTEIN-GLUTAMATE METHYLESTERASE/PROTEIN-GLUTAMINE GLUTAMINASE"/>
    <property type="match status" value="1"/>
</dbReference>
<dbReference type="InterPro" id="IPR035909">
    <property type="entry name" value="CheB_C"/>
</dbReference>
<keyword evidence="7" id="KW-1185">Reference proteome</keyword>
<evidence type="ECO:0000256" key="4">
    <source>
        <dbReference type="PROSITE-ProRule" id="PRU00050"/>
    </source>
</evidence>
<evidence type="ECO:0000256" key="2">
    <source>
        <dbReference type="ARBA" id="ARBA00039140"/>
    </source>
</evidence>
<evidence type="ECO:0000256" key="3">
    <source>
        <dbReference type="ARBA" id="ARBA00048267"/>
    </source>
</evidence>